<dbReference type="Proteomes" id="UP000004095">
    <property type="component" value="Unassembled WGS sequence"/>
</dbReference>
<sequence>MLFYILTSIVPANKKDFQVTAAHPENKTETIILSFTRSSNEWRVVPSNQKDEDMFFYFKGKIAYIKPSASAAYEKVDLLEQLLIVPNHKKWSKVTEVAFKEKESDPRSESLVFLVVNKGKNKRMVKIDKANHPKLTEKEAPTMHLSWK</sequence>
<keyword evidence="2" id="KW-1185">Reference proteome</keyword>
<evidence type="ECO:0000313" key="1">
    <source>
        <dbReference type="EMBL" id="EAY31187.1"/>
    </source>
</evidence>
<protein>
    <submittedName>
        <fullName evidence="1">Uncharacterized protein</fullName>
    </submittedName>
</protein>
<accession>A1ZF85</accession>
<organism evidence="1 2">
    <name type="scientific">Microscilla marina ATCC 23134</name>
    <dbReference type="NCBI Taxonomy" id="313606"/>
    <lineage>
        <taxon>Bacteria</taxon>
        <taxon>Pseudomonadati</taxon>
        <taxon>Bacteroidota</taxon>
        <taxon>Cytophagia</taxon>
        <taxon>Cytophagales</taxon>
        <taxon>Microscillaceae</taxon>
        <taxon>Microscilla</taxon>
    </lineage>
</organism>
<name>A1ZF85_MICM2</name>
<gene>
    <name evidence="1" type="ORF">M23134_07597</name>
</gene>
<dbReference type="EMBL" id="AAWS01000004">
    <property type="protein sequence ID" value="EAY31187.1"/>
    <property type="molecule type" value="Genomic_DNA"/>
</dbReference>
<proteinExistence type="predicted"/>
<dbReference type="AlphaFoldDB" id="A1ZF85"/>
<comment type="caution">
    <text evidence="1">The sequence shown here is derived from an EMBL/GenBank/DDBJ whole genome shotgun (WGS) entry which is preliminary data.</text>
</comment>
<evidence type="ECO:0000313" key="2">
    <source>
        <dbReference type="Proteomes" id="UP000004095"/>
    </source>
</evidence>
<reference evidence="1 2" key="1">
    <citation type="submission" date="2007-01" db="EMBL/GenBank/DDBJ databases">
        <authorList>
            <person name="Haygood M."/>
            <person name="Podell S."/>
            <person name="Anderson C."/>
            <person name="Hopkinson B."/>
            <person name="Roe K."/>
            <person name="Barbeau K."/>
            <person name="Gaasterland T."/>
            <person name="Ferriera S."/>
            <person name="Johnson J."/>
            <person name="Kravitz S."/>
            <person name="Beeson K."/>
            <person name="Sutton G."/>
            <person name="Rogers Y.-H."/>
            <person name="Friedman R."/>
            <person name="Frazier M."/>
            <person name="Venter J.C."/>
        </authorList>
    </citation>
    <scope>NUCLEOTIDE SEQUENCE [LARGE SCALE GENOMIC DNA]</scope>
    <source>
        <strain evidence="1 2">ATCC 23134</strain>
    </source>
</reference>